<name>E3HX40_ACHXA</name>
<dbReference type="InterPro" id="IPR006143">
    <property type="entry name" value="RND_pump_MFP"/>
</dbReference>
<evidence type="ECO:0000313" key="4">
    <source>
        <dbReference type="EMBL" id="ADP16394.1"/>
    </source>
</evidence>
<dbReference type="Gene3D" id="2.40.420.20">
    <property type="match status" value="1"/>
</dbReference>
<dbReference type="EMBL" id="CP002287">
    <property type="protein sequence ID" value="ADP16394.1"/>
    <property type="molecule type" value="Genomic_DNA"/>
</dbReference>
<evidence type="ECO:0000313" key="5">
    <source>
        <dbReference type="Proteomes" id="UP000006876"/>
    </source>
</evidence>
<dbReference type="STRING" id="762376.AXYL_03074"/>
<feature type="domain" description="Multidrug resistance protein MdtA-like barrel-sandwich hybrid" evidence="2">
    <location>
        <begin position="85"/>
        <end position="211"/>
    </location>
</feature>
<dbReference type="Pfam" id="PF25954">
    <property type="entry name" value="Beta-barrel_RND_2"/>
    <property type="match status" value="1"/>
</dbReference>
<proteinExistence type="inferred from homology"/>
<dbReference type="InterPro" id="IPR058625">
    <property type="entry name" value="MdtA-like_BSH"/>
</dbReference>
<sequence>MGLMSQIPNPAPPRTARRKLALTATLVLAAIGGLYLYDTQRKAAAAAQAASADDAAPVPVLVAPARVGTLSAALQAIGTVVADQQVLVAPEVAGRVTAIHFASGQQVAAGLPLVQINDGPVRRELERHRASAALAQANLDRAKRLLGQTLSRAEYEQHAALHAETRAQVAQGEEDLAQRLVRAPFAGTLGLRLINLGQYVEAGTPIATLTDTRLLHVDFTLPDRHAAALRLGLDVSVASDGGGQAPLAGKVSAIDPQIDAGSRALRVRATLAPDAAGRLWPGAYARVSVSLPADTATLTVPAEAVQSTLSGETVYAMRNDDPARVRLVSVQTGATRDGQVALSDTDLRDGDLVVIAGQINLHDGAAVRPRLAGE</sequence>
<dbReference type="InterPro" id="IPR058792">
    <property type="entry name" value="Beta-barrel_RND_2"/>
</dbReference>
<protein>
    <submittedName>
        <fullName evidence="4">Efflux transporter, RND family, MFP subunit 7</fullName>
    </submittedName>
</protein>
<evidence type="ECO:0000259" key="2">
    <source>
        <dbReference type="Pfam" id="PF25917"/>
    </source>
</evidence>
<dbReference type="AlphaFoldDB" id="E3HX40"/>
<dbReference type="GO" id="GO:1990281">
    <property type="term" value="C:efflux pump complex"/>
    <property type="evidence" value="ECO:0007669"/>
    <property type="project" value="TreeGrafter"/>
</dbReference>
<dbReference type="HOGENOM" id="CLU_018816_1_2_4"/>
<dbReference type="eggNOG" id="COG0845">
    <property type="taxonomic scope" value="Bacteria"/>
</dbReference>
<evidence type="ECO:0000259" key="3">
    <source>
        <dbReference type="Pfam" id="PF25954"/>
    </source>
</evidence>
<dbReference type="NCBIfam" id="TIGR01730">
    <property type="entry name" value="RND_mfp"/>
    <property type="match status" value="1"/>
</dbReference>
<accession>E3HX40</accession>
<dbReference type="SUPFAM" id="SSF111369">
    <property type="entry name" value="HlyD-like secretion proteins"/>
    <property type="match status" value="1"/>
</dbReference>
<dbReference type="GO" id="GO:0015562">
    <property type="term" value="F:efflux transmembrane transporter activity"/>
    <property type="evidence" value="ECO:0007669"/>
    <property type="project" value="TreeGrafter"/>
</dbReference>
<dbReference type="PANTHER" id="PTHR30469">
    <property type="entry name" value="MULTIDRUG RESISTANCE PROTEIN MDTA"/>
    <property type="match status" value="1"/>
</dbReference>
<reference evidence="4 5" key="1">
    <citation type="journal article" date="2011" name="J. Bacteriol.">
        <title>Complete genome sequence of the haloaromatic acid-degrading bacterium Achromobacter xylosoxidans A8.</title>
        <authorList>
            <person name="Strnad H."/>
            <person name="Ridl J."/>
            <person name="Paces J."/>
            <person name="Kolar M."/>
            <person name="Vlcek C."/>
            <person name="Paces V."/>
        </authorList>
    </citation>
    <scope>NUCLEOTIDE SEQUENCE [LARGE SCALE GENOMIC DNA]</scope>
    <source>
        <strain evidence="4 5">A8</strain>
    </source>
</reference>
<feature type="domain" description="CusB-like beta-barrel" evidence="3">
    <location>
        <begin position="217"/>
        <end position="290"/>
    </location>
</feature>
<comment type="similarity">
    <text evidence="1">Belongs to the membrane fusion protein (MFP) (TC 8.A.1) family.</text>
</comment>
<dbReference type="Pfam" id="PF25917">
    <property type="entry name" value="BSH_RND"/>
    <property type="match status" value="1"/>
</dbReference>
<organism evidence="4 5">
    <name type="scientific">Achromobacter xylosoxidans (strain A8)</name>
    <dbReference type="NCBI Taxonomy" id="762376"/>
    <lineage>
        <taxon>Bacteria</taxon>
        <taxon>Pseudomonadati</taxon>
        <taxon>Pseudomonadota</taxon>
        <taxon>Betaproteobacteria</taxon>
        <taxon>Burkholderiales</taxon>
        <taxon>Alcaligenaceae</taxon>
        <taxon>Achromobacter</taxon>
    </lineage>
</organism>
<dbReference type="PANTHER" id="PTHR30469:SF36">
    <property type="entry name" value="BLL3903 PROTEIN"/>
    <property type="match status" value="1"/>
</dbReference>
<dbReference type="Gene3D" id="2.40.30.170">
    <property type="match status" value="1"/>
</dbReference>
<dbReference type="Gene3D" id="2.40.50.100">
    <property type="match status" value="1"/>
</dbReference>
<gene>
    <name evidence="4" type="ordered locus">AXYL_03074</name>
</gene>
<dbReference type="KEGG" id="axy:AXYL_03074"/>
<evidence type="ECO:0000256" key="1">
    <source>
        <dbReference type="ARBA" id="ARBA00009477"/>
    </source>
</evidence>
<dbReference type="Gene3D" id="1.10.287.470">
    <property type="entry name" value="Helix hairpin bin"/>
    <property type="match status" value="1"/>
</dbReference>
<dbReference type="Proteomes" id="UP000006876">
    <property type="component" value="Chromosome"/>
</dbReference>